<dbReference type="Gene3D" id="4.10.240.10">
    <property type="entry name" value="Zn(2)-C6 fungal-type DNA-binding domain"/>
    <property type="match status" value="1"/>
</dbReference>
<keyword evidence="9" id="KW-1185">Reference proteome</keyword>
<dbReference type="GO" id="GO:0005634">
    <property type="term" value="C:nucleus"/>
    <property type="evidence" value="ECO:0007669"/>
    <property type="project" value="UniProtKB-SubCell"/>
</dbReference>
<evidence type="ECO:0000256" key="6">
    <source>
        <dbReference type="SAM" id="MobiDB-lite"/>
    </source>
</evidence>
<dbReference type="InterPro" id="IPR036864">
    <property type="entry name" value="Zn2-C6_fun-type_DNA-bd_sf"/>
</dbReference>
<dbReference type="GO" id="GO:0003677">
    <property type="term" value="F:DNA binding"/>
    <property type="evidence" value="ECO:0007669"/>
    <property type="project" value="UniProtKB-KW"/>
</dbReference>
<dbReference type="SUPFAM" id="SSF57701">
    <property type="entry name" value="Zn2/Cys6 DNA-binding domain"/>
    <property type="match status" value="1"/>
</dbReference>
<evidence type="ECO:0000313" key="9">
    <source>
        <dbReference type="Proteomes" id="UP001213681"/>
    </source>
</evidence>
<dbReference type="Pfam" id="PF00172">
    <property type="entry name" value="Zn_clus"/>
    <property type="match status" value="1"/>
</dbReference>
<reference evidence="8" key="2">
    <citation type="journal article" date="2023" name="IMA Fungus">
        <title>Comparative genomic study of the Penicillium genus elucidates a diverse pangenome and 15 lateral gene transfer events.</title>
        <authorList>
            <person name="Petersen C."/>
            <person name="Sorensen T."/>
            <person name="Nielsen M.R."/>
            <person name="Sondergaard T.E."/>
            <person name="Sorensen J.L."/>
            <person name="Fitzpatrick D.A."/>
            <person name="Frisvad J.C."/>
            <person name="Nielsen K.L."/>
        </authorList>
    </citation>
    <scope>NUCLEOTIDE SEQUENCE</scope>
    <source>
        <strain evidence="8">IBT 16125</strain>
    </source>
</reference>
<dbReference type="AlphaFoldDB" id="A0AAD6CFW3"/>
<dbReference type="Pfam" id="PF11951">
    <property type="entry name" value="Fungal_trans_2"/>
    <property type="match status" value="1"/>
</dbReference>
<feature type="region of interest" description="Disordered" evidence="6">
    <location>
        <begin position="72"/>
        <end position="96"/>
    </location>
</feature>
<dbReference type="InterPro" id="IPR021858">
    <property type="entry name" value="Fun_TF"/>
</dbReference>
<accession>A0AAD6CFW3</accession>
<dbReference type="SMART" id="SM00066">
    <property type="entry name" value="GAL4"/>
    <property type="match status" value="1"/>
</dbReference>
<dbReference type="PANTHER" id="PTHR37534:SF46">
    <property type="entry name" value="ZN(II)2CYS6 TRANSCRIPTION FACTOR (EUROFUNG)"/>
    <property type="match status" value="1"/>
</dbReference>
<dbReference type="InterPro" id="IPR001138">
    <property type="entry name" value="Zn2Cys6_DnaBD"/>
</dbReference>
<dbReference type="PROSITE" id="PS50048">
    <property type="entry name" value="ZN2_CY6_FUNGAL_2"/>
    <property type="match status" value="1"/>
</dbReference>
<dbReference type="PANTHER" id="PTHR37534">
    <property type="entry name" value="TRANSCRIPTIONAL ACTIVATOR PROTEIN UGA3"/>
    <property type="match status" value="1"/>
</dbReference>
<evidence type="ECO:0000256" key="1">
    <source>
        <dbReference type="ARBA" id="ARBA00004123"/>
    </source>
</evidence>
<dbReference type="CDD" id="cd00067">
    <property type="entry name" value="GAL4"/>
    <property type="match status" value="1"/>
</dbReference>
<evidence type="ECO:0000256" key="2">
    <source>
        <dbReference type="ARBA" id="ARBA00023015"/>
    </source>
</evidence>
<evidence type="ECO:0000259" key="7">
    <source>
        <dbReference type="PROSITE" id="PS50048"/>
    </source>
</evidence>
<evidence type="ECO:0000256" key="4">
    <source>
        <dbReference type="ARBA" id="ARBA00023163"/>
    </source>
</evidence>
<organism evidence="8 9">
    <name type="scientific">Penicillium daleae</name>
    <dbReference type="NCBI Taxonomy" id="63821"/>
    <lineage>
        <taxon>Eukaryota</taxon>
        <taxon>Fungi</taxon>
        <taxon>Dikarya</taxon>
        <taxon>Ascomycota</taxon>
        <taxon>Pezizomycotina</taxon>
        <taxon>Eurotiomycetes</taxon>
        <taxon>Eurotiomycetidae</taxon>
        <taxon>Eurotiales</taxon>
        <taxon>Aspergillaceae</taxon>
        <taxon>Penicillium</taxon>
    </lineage>
</organism>
<sequence>MSQIYPRTRTGCLTCRQRKKKCDEAKPGCRACKRNKLDCSWPPHIRRRFNLDNNQTTSNTGDTNALVLVGKSSSETSAESTSPSLSAGISPGSTLNTERSQLDEVAWSPRFNNFISPIRAGMLSPVSQVLISHYLESTAPKLAPSPDVPFVSWIMPVAYNDDLLMHSILALSGAHLSCSKESIEIQHATSRHYSLAVQTLRRISEDETLLREPLVLLRLILTVMILCHYEVISGNLDGSPFAHLRASRYLLLELRNRREQIKTASELKL</sequence>
<name>A0AAD6CFW3_9EURO</name>
<dbReference type="GO" id="GO:0008270">
    <property type="term" value="F:zinc ion binding"/>
    <property type="evidence" value="ECO:0007669"/>
    <property type="project" value="InterPro"/>
</dbReference>
<keyword evidence="2" id="KW-0805">Transcription regulation</keyword>
<dbReference type="Proteomes" id="UP001213681">
    <property type="component" value="Unassembled WGS sequence"/>
</dbReference>
<dbReference type="EMBL" id="JAPVEA010000001">
    <property type="protein sequence ID" value="KAJ5464537.1"/>
    <property type="molecule type" value="Genomic_DNA"/>
</dbReference>
<gene>
    <name evidence="8" type="ORF">N7458_000223</name>
</gene>
<keyword evidence="5" id="KW-0539">Nucleus</keyword>
<proteinExistence type="predicted"/>
<dbReference type="PROSITE" id="PS00463">
    <property type="entry name" value="ZN2_CY6_FUNGAL_1"/>
    <property type="match status" value="1"/>
</dbReference>
<dbReference type="GO" id="GO:0000981">
    <property type="term" value="F:DNA-binding transcription factor activity, RNA polymerase II-specific"/>
    <property type="evidence" value="ECO:0007669"/>
    <property type="project" value="InterPro"/>
</dbReference>
<feature type="compositionally biased region" description="Low complexity" evidence="6">
    <location>
        <begin position="72"/>
        <end position="87"/>
    </location>
</feature>
<protein>
    <submittedName>
        <fullName evidence="8">Fungal-specific transcription factor domain-containing protein</fullName>
    </submittedName>
</protein>
<keyword evidence="4" id="KW-0804">Transcription</keyword>
<comment type="caution">
    <text evidence="8">The sequence shown here is derived from an EMBL/GenBank/DDBJ whole genome shotgun (WGS) entry which is preliminary data.</text>
</comment>
<reference evidence="8" key="1">
    <citation type="submission" date="2022-12" db="EMBL/GenBank/DDBJ databases">
        <authorList>
            <person name="Petersen C."/>
        </authorList>
    </citation>
    <scope>NUCLEOTIDE SEQUENCE</scope>
    <source>
        <strain evidence="8">IBT 16125</strain>
    </source>
</reference>
<evidence type="ECO:0000256" key="3">
    <source>
        <dbReference type="ARBA" id="ARBA00023125"/>
    </source>
</evidence>
<keyword evidence="3" id="KW-0238">DNA-binding</keyword>
<comment type="subcellular location">
    <subcellularLocation>
        <location evidence="1">Nucleus</location>
    </subcellularLocation>
</comment>
<evidence type="ECO:0000313" key="8">
    <source>
        <dbReference type="EMBL" id="KAJ5464537.1"/>
    </source>
</evidence>
<evidence type="ECO:0000256" key="5">
    <source>
        <dbReference type="ARBA" id="ARBA00023242"/>
    </source>
</evidence>
<feature type="domain" description="Zn(2)-C6 fungal-type" evidence="7">
    <location>
        <begin position="11"/>
        <end position="41"/>
    </location>
</feature>
<dbReference type="RefSeq" id="XP_056771384.1">
    <property type="nucleotide sequence ID" value="XM_056903617.1"/>
</dbReference>
<dbReference type="GeneID" id="81593860"/>